<dbReference type="EMBL" id="JACBZD010000001">
    <property type="protein sequence ID" value="NYI05589.1"/>
    <property type="molecule type" value="Genomic_DNA"/>
</dbReference>
<name>A0A852ZTC6_9ACTN</name>
<accession>A0A852ZTC6</accession>
<evidence type="ECO:0000313" key="3">
    <source>
        <dbReference type="Proteomes" id="UP000567795"/>
    </source>
</evidence>
<sequence length="357" mass="37628">MALAAGLVAAATGAAPAFADGAQWRPVAPALTDTVLYDVSSADGATWAVGIHIPEDAPFAPAALRWTGDAWVETPQPLAEARLDDIAVRSADEVWAVGSTQGASDLPIVQRWNGAAWEVVHQVPLPDGDFGGFSSVEVSPDGTVWATGWAYSETQGRTPLVLTGSADGGWKAHDLPAANGLDTAAVLPLADDDVYLAGYDGITHFDGETWSEQTLPGRFQDVVVADLAARGPDDVWAVGHLEDNRLWRRPVVLHFDGTEWRSVPTPAETGQLRGIAFDAEGAPVVVGETVDPAVDPSGEYVLTLTENGRFTHTEQVPGAGHLYGADTDDQGRVWAVGVTPYDATTPSTSNPYATIRD</sequence>
<feature type="signal peptide" evidence="1">
    <location>
        <begin position="1"/>
        <end position="19"/>
    </location>
</feature>
<dbReference type="AlphaFoldDB" id="A0A852ZTC6"/>
<dbReference type="Proteomes" id="UP000567795">
    <property type="component" value="Unassembled WGS sequence"/>
</dbReference>
<reference evidence="2 3" key="1">
    <citation type="submission" date="2020-07" db="EMBL/GenBank/DDBJ databases">
        <title>Sequencing the genomes of 1000 actinobacteria strains.</title>
        <authorList>
            <person name="Klenk H.-P."/>
        </authorList>
    </citation>
    <scope>NUCLEOTIDE SEQUENCE [LARGE SCALE GENOMIC DNA]</scope>
    <source>
        <strain evidence="2 3">DSM 42178</strain>
    </source>
</reference>
<feature type="chain" id="PRO_5038844268" evidence="1">
    <location>
        <begin position="20"/>
        <end position="357"/>
    </location>
</feature>
<protein>
    <submittedName>
        <fullName evidence="2">Uncharacterized protein</fullName>
    </submittedName>
</protein>
<gene>
    <name evidence="2" type="ORF">FHU37_002532</name>
</gene>
<keyword evidence="1" id="KW-0732">Signal</keyword>
<dbReference type="InterPro" id="IPR015943">
    <property type="entry name" value="WD40/YVTN_repeat-like_dom_sf"/>
</dbReference>
<dbReference type="RefSeq" id="WP_179814304.1">
    <property type="nucleotide sequence ID" value="NZ_JACBZD010000001.1"/>
</dbReference>
<dbReference type="Gene3D" id="2.130.10.10">
    <property type="entry name" value="YVTN repeat-like/Quinoprotein amine dehydrogenase"/>
    <property type="match status" value="1"/>
</dbReference>
<keyword evidence="3" id="KW-1185">Reference proteome</keyword>
<evidence type="ECO:0000256" key="1">
    <source>
        <dbReference type="SAM" id="SignalP"/>
    </source>
</evidence>
<comment type="caution">
    <text evidence="2">The sequence shown here is derived from an EMBL/GenBank/DDBJ whole genome shotgun (WGS) entry which is preliminary data.</text>
</comment>
<evidence type="ECO:0000313" key="2">
    <source>
        <dbReference type="EMBL" id="NYI05589.1"/>
    </source>
</evidence>
<organism evidence="2 3">
    <name type="scientific">Allostreptomyces psammosilenae</name>
    <dbReference type="NCBI Taxonomy" id="1892865"/>
    <lineage>
        <taxon>Bacteria</taxon>
        <taxon>Bacillati</taxon>
        <taxon>Actinomycetota</taxon>
        <taxon>Actinomycetes</taxon>
        <taxon>Kitasatosporales</taxon>
        <taxon>Streptomycetaceae</taxon>
        <taxon>Allostreptomyces</taxon>
    </lineage>
</organism>
<proteinExistence type="predicted"/>
<dbReference type="SUPFAM" id="SSF63829">
    <property type="entry name" value="Calcium-dependent phosphotriesterase"/>
    <property type="match status" value="1"/>
</dbReference>